<dbReference type="EMBL" id="JANX01000001">
    <property type="protein sequence ID" value="KGM36124.1"/>
    <property type="molecule type" value="Genomic_DNA"/>
</dbReference>
<dbReference type="PANTHER" id="PTHR36251">
    <property type="entry name" value="FELS-1 PROPHAGE HOST SPECIFICITY PROTEIN-RELATED"/>
    <property type="match status" value="1"/>
</dbReference>
<feature type="domain" description="Tip attachment protein J" evidence="2">
    <location>
        <begin position="310"/>
        <end position="461"/>
    </location>
</feature>
<dbReference type="RefSeq" id="WP_034830464.1">
    <property type="nucleotide sequence ID" value="NZ_JANX01000001.1"/>
</dbReference>
<dbReference type="OrthoDB" id="7349961at2"/>
<dbReference type="Pfam" id="PF13550">
    <property type="entry name" value="Phage-tail_3"/>
    <property type="match status" value="1"/>
</dbReference>
<reference evidence="4 5" key="1">
    <citation type="submission" date="2014-01" db="EMBL/GenBank/DDBJ databases">
        <title>Genome sequence determination for a cystic fibrosis isolate, Inquilinus limosus.</title>
        <authorList>
            <person name="Pino M."/>
            <person name="Di Conza J."/>
            <person name="Gutkind G."/>
        </authorList>
    </citation>
    <scope>NUCLEOTIDE SEQUENCE [LARGE SCALE GENOMIC DNA]</scope>
    <source>
        <strain evidence="4 5">MP06</strain>
    </source>
</reference>
<dbReference type="AlphaFoldDB" id="A0A0A0DDB6"/>
<dbReference type="InterPro" id="IPR015406">
    <property type="entry name" value="GpJ_CSF"/>
</dbReference>
<evidence type="ECO:0000259" key="3">
    <source>
        <dbReference type="Pfam" id="PF24801"/>
    </source>
</evidence>
<evidence type="ECO:0000259" key="1">
    <source>
        <dbReference type="Pfam" id="PF09327"/>
    </source>
</evidence>
<dbReference type="Proteomes" id="UP000029995">
    <property type="component" value="Unassembled WGS sequence"/>
</dbReference>
<dbReference type="PANTHER" id="PTHR36251:SF2">
    <property type="entry name" value="GIFSY-2 PROPHAGE HOST SPECIFICITY PROTEIN J, PHAGE LAMBDA"/>
    <property type="match status" value="1"/>
</dbReference>
<gene>
    <name evidence="4" type="ORF">P409_00310</name>
</gene>
<evidence type="ECO:0000259" key="2">
    <source>
        <dbReference type="Pfam" id="PF13550"/>
    </source>
</evidence>
<sequence length="1226" mass="136773">MEILLGLCEGPIKGLTRGDKDFRIGETSLQSEAGDYNFQKYTLDILPGEHAPPPVKLVLGGSSQPTTVNVNLMKDVPVTRETSTGQIDAIEVRLRIDQLYHQNDDGVFEQDIEFKIEFKPLSAATWANFYDDAEINITGKTTQAYVKEFRRTVPRINEPYLIRVTKVDPESTSERVREMVWESFQEVDAIPRTYPDTALVHFVAEASDQFSSLPTFSGVYDGLIVQVPSNYDPIARTYSGIWDGTFKMAWTNNGPWILYAVLTNDRWGWSSYQPVTVDKYVFYEAAQWCDGRIGPNQRPRYTFNAYIQDPMNGREFARYIAGSFNGAVVEDDNNVVHLLVDKEEAAVAIFTQESIDGDFQYSYTDVTSRINDLTVVYLNPELNWAQDRRRIFDQADIDLNGRVPLDFVAVGCTNTEEAIGRAYYKMLTSLTETEMVTFTTNRRGLFVNPWEIILIADPNMGYGISGRIKTLSPSGTVIGLRDPVFLEAGVTYAIRVQYHDRVETRTITTPPGSTTTLSVAGGLPTADYVEDAVFTLESDHDGLPKAYRVIKREELDGNPDQIQIFATEVNRSKWALADNPPVVGGDVDIIDLPVSVVSPPINPRVTYSKRYDHLGGHMVLTVDWDRSPSKFVTKYLVDYTRNGSERQLLTETTTTIAELVDAPLGDYVFYIRARTVSNITSEPAVATFKLGNTTRQVDPVTNVRVLNGVTNTEFDVAEPFFTWDVPKPDPAFHHFEVVIRDIDNEIVISTHTTTSREWQYTSSMSDEDGKKRSFIVGVTVCDPWGNRSIEVQTTASNPPPHIPFQLKVEQTFEGFRINYDRPSIRDFGGTKVWASTEENFTISDETLVYQGPNTAYEHHRPEFWYIRVASFDTYNPNDFLVSPQMTVRSYLEGFEPIPSLLDKIGFGEERNEWLANALANAQFALYKETGNARAAIIEERNIRVTEDEALAQSIDTIAVQVGDNAAAIQNEATARATADSAMATQISTMDVRVGDAETKIQTQQTIIDGVSGQYVVKIDNNGVMSGFQLVSDYTGGTVESSFIVSANNFLIWDGSLGRAPFTIESGDIKMDADVWIKNLSVDTLKIKDGAISSITAAQPADVVDIPAKDEGISGYNENDPSTWRWTNIGSISVTAFAAGRTMFNVSFLGKTAGDNQGHYRLLRDGSLLKVFTYIQYLDKWLTQSMSIIDTGAPAGAHTYTLQACSDAAGDKVDMSNIILSLIELKR</sequence>
<proteinExistence type="predicted"/>
<accession>A0A0A0DDB6</accession>
<organism evidence="4 5">
    <name type="scientific">Inquilinus limosus MP06</name>
    <dbReference type="NCBI Taxonomy" id="1398085"/>
    <lineage>
        <taxon>Bacteria</taxon>
        <taxon>Pseudomonadati</taxon>
        <taxon>Pseudomonadota</taxon>
        <taxon>Alphaproteobacteria</taxon>
        <taxon>Rhodospirillales</taxon>
        <taxon>Rhodospirillaceae</taxon>
        <taxon>Inquilinus</taxon>
    </lineage>
</organism>
<dbReference type="InterPro" id="IPR055385">
    <property type="entry name" value="GpJ_HDII-ins2"/>
</dbReference>
<name>A0A0A0DDB6_9PROT</name>
<evidence type="ECO:0000313" key="5">
    <source>
        <dbReference type="Proteomes" id="UP000029995"/>
    </source>
</evidence>
<dbReference type="Pfam" id="PF09327">
    <property type="entry name" value="Phage_Tail_Tip"/>
    <property type="match status" value="1"/>
</dbReference>
<dbReference type="InterPro" id="IPR053171">
    <property type="entry name" value="Viral_Tip_Attach_Protein"/>
</dbReference>
<evidence type="ECO:0008006" key="6">
    <source>
        <dbReference type="Google" id="ProtNLM"/>
    </source>
</evidence>
<protein>
    <recommendedName>
        <fullName evidence="6">Fibronectin type-III domain-containing protein</fullName>
    </recommendedName>
</protein>
<dbReference type="InterPro" id="IPR032876">
    <property type="entry name" value="J_dom"/>
</dbReference>
<evidence type="ECO:0000313" key="4">
    <source>
        <dbReference type="EMBL" id="KGM36124.1"/>
    </source>
</evidence>
<feature type="domain" description="Tip attachment protein J central straight fiber" evidence="1">
    <location>
        <begin position="1002"/>
        <end position="1134"/>
    </location>
</feature>
<feature type="domain" description="Tip attachment protein J HDII-ins2" evidence="3">
    <location>
        <begin position="64"/>
        <end position="187"/>
    </location>
</feature>
<dbReference type="Pfam" id="PF24801">
    <property type="entry name" value="FNIII-A_GpJ"/>
    <property type="match status" value="1"/>
</dbReference>
<comment type="caution">
    <text evidence="4">The sequence shown here is derived from an EMBL/GenBank/DDBJ whole genome shotgun (WGS) entry which is preliminary data.</text>
</comment>